<dbReference type="GO" id="GO:0019858">
    <property type="term" value="P:cytosine metabolic process"/>
    <property type="evidence" value="ECO:0007669"/>
    <property type="project" value="UniProtKB-ARBA"/>
</dbReference>
<name>A0A9P8ID70_9PEZI</name>
<comment type="caution">
    <text evidence="18">The sequence shown here is derived from an EMBL/GenBank/DDBJ whole genome shotgun (WGS) entry which is preliminary data.</text>
</comment>
<keyword evidence="8" id="KW-0378">Hydrolase</keyword>
<evidence type="ECO:0000256" key="11">
    <source>
        <dbReference type="ARBA" id="ARBA00050113"/>
    </source>
</evidence>
<comment type="subunit">
    <text evidence="5">Homodimer.</text>
</comment>
<keyword evidence="9" id="KW-0862">Zinc</keyword>
<comment type="similarity">
    <text evidence="4">Belongs to the cytidine and deoxycytidylate deaminase family.</text>
</comment>
<organism evidence="18 19">
    <name type="scientific">Glutinoglossum americanum</name>
    <dbReference type="NCBI Taxonomy" id="1670608"/>
    <lineage>
        <taxon>Eukaryota</taxon>
        <taxon>Fungi</taxon>
        <taxon>Dikarya</taxon>
        <taxon>Ascomycota</taxon>
        <taxon>Pezizomycotina</taxon>
        <taxon>Geoglossomycetes</taxon>
        <taxon>Geoglossales</taxon>
        <taxon>Geoglossaceae</taxon>
        <taxon>Glutinoglossum</taxon>
    </lineage>
</organism>
<dbReference type="InterPro" id="IPR016193">
    <property type="entry name" value="Cytidine_deaminase-like"/>
</dbReference>
<comment type="subcellular location">
    <subcellularLocation>
        <location evidence="3">Cytoplasm</location>
    </subcellularLocation>
    <subcellularLocation>
        <location evidence="2">Nucleus</location>
    </subcellularLocation>
</comment>
<feature type="domain" description="CMP/dCMP-type deaminase" evidence="17">
    <location>
        <begin position="1"/>
        <end position="119"/>
    </location>
</feature>
<evidence type="ECO:0000256" key="14">
    <source>
        <dbReference type="ARBA" id="ARBA00066550"/>
    </source>
</evidence>
<evidence type="ECO:0000313" key="19">
    <source>
        <dbReference type="Proteomes" id="UP000698800"/>
    </source>
</evidence>
<dbReference type="InterPro" id="IPR002125">
    <property type="entry name" value="CMP_dCMP_dom"/>
</dbReference>
<comment type="pathway">
    <text evidence="13">Pyrimidine metabolism; UMP biosynthesis via salvage pathway; uracil from cytosine: step 1/1.</text>
</comment>
<evidence type="ECO:0000256" key="5">
    <source>
        <dbReference type="ARBA" id="ARBA00011738"/>
    </source>
</evidence>
<evidence type="ECO:0000256" key="10">
    <source>
        <dbReference type="ARBA" id="ARBA00023242"/>
    </source>
</evidence>
<dbReference type="Pfam" id="PF00383">
    <property type="entry name" value="dCMP_cyt_deam_1"/>
    <property type="match status" value="1"/>
</dbReference>
<proteinExistence type="inferred from homology"/>
<evidence type="ECO:0000256" key="13">
    <source>
        <dbReference type="ARBA" id="ARBA00060700"/>
    </source>
</evidence>
<evidence type="ECO:0000256" key="7">
    <source>
        <dbReference type="ARBA" id="ARBA00022723"/>
    </source>
</evidence>
<evidence type="ECO:0000256" key="9">
    <source>
        <dbReference type="ARBA" id="ARBA00022833"/>
    </source>
</evidence>
<sequence length="150" mass="16141">MDDEEGLAIALEEAKIGLAAGGIPIGAALITRDGKVIGKGHNQRVQKGSATLHGEIAALENAGRQPAHVYKDATMYTTLSPCDMCTGACLLFGIKRVVMGENGTFIGGEDLLRQRGVEVVNLRNSECEALMRAFIKEHPEIWYEDIGEES</sequence>
<keyword evidence="6" id="KW-0963">Cytoplasm</keyword>
<dbReference type="GO" id="GO:0046872">
    <property type="term" value="F:metal ion binding"/>
    <property type="evidence" value="ECO:0007669"/>
    <property type="project" value="UniProtKB-KW"/>
</dbReference>
<dbReference type="GO" id="GO:0008655">
    <property type="term" value="P:pyrimidine-containing compound salvage"/>
    <property type="evidence" value="ECO:0007669"/>
    <property type="project" value="TreeGrafter"/>
</dbReference>
<gene>
    <name evidence="18" type="primary">FCA1</name>
    <name evidence="18" type="ORF">FGG08_001611</name>
</gene>
<protein>
    <recommendedName>
        <fullName evidence="15">Cytosine deaminase</fullName>
        <ecNumber evidence="14">3.5.4.1</ecNumber>
    </recommendedName>
    <alternativeName>
        <fullName evidence="16">Cytosine aminohydrolase</fullName>
    </alternativeName>
</protein>
<dbReference type="CDD" id="cd01285">
    <property type="entry name" value="nucleoside_deaminase"/>
    <property type="match status" value="1"/>
</dbReference>
<evidence type="ECO:0000313" key="18">
    <source>
        <dbReference type="EMBL" id="KAH0544166.1"/>
    </source>
</evidence>
<dbReference type="GO" id="GO:0004131">
    <property type="term" value="F:cytosine deaminase activity"/>
    <property type="evidence" value="ECO:0007669"/>
    <property type="project" value="UniProtKB-EC"/>
</dbReference>
<dbReference type="GO" id="GO:0005737">
    <property type="term" value="C:cytoplasm"/>
    <property type="evidence" value="ECO:0007669"/>
    <property type="project" value="UniProtKB-SubCell"/>
</dbReference>
<dbReference type="OrthoDB" id="408702at2759"/>
<dbReference type="PANTHER" id="PTHR11079">
    <property type="entry name" value="CYTOSINE DEAMINASE FAMILY MEMBER"/>
    <property type="match status" value="1"/>
</dbReference>
<dbReference type="EC" id="3.5.4.1" evidence="14"/>
<dbReference type="FunFam" id="3.40.140.10:FF:000016">
    <property type="entry name" value="Cytosine deaminase"/>
    <property type="match status" value="1"/>
</dbReference>
<keyword evidence="7" id="KW-0479">Metal-binding</keyword>
<keyword evidence="10" id="KW-0539">Nucleus</keyword>
<dbReference type="GO" id="GO:0008835">
    <property type="term" value="F:diaminohydroxyphosphoribosylaminopyrimidine deaminase activity"/>
    <property type="evidence" value="ECO:0007669"/>
    <property type="project" value="TreeGrafter"/>
</dbReference>
<evidence type="ECO:0000256" key="3">
    <source>
        <dbReference type="ARBA" id="ARBA00004496"/>
    </source>
</evidence>
<evidence type="ECO:0000256" key="4">
    <source>
        <dbReference type="ARBA" id="ARBA00006576"/>
    </source>
</evidence>
<dbReference type="SUPFAM" id="SSF53927">
    <property type="entry name" value="Cytidine deaminase-like"/>
    <property type="match status" value="1"/>
</dbReference>
<dbReference type="EMBL" id="JAGHQL010000022">
    <property type="protein sequence ID" value="KAH0544166.1"/>
    <property type="molecule type" value="Genomic_DNA"/>
</dbReference>
<comment type="cofactor">
    <cofactor evidence="1">
        <name>Zn(2+)</name>
        <dbReference type="ChEBI" id="CHEBI:29105"/>
    </cofactor>
</comment>
<dbReference type="PANTHER" id="PTHR11079:SF190">
    <property type="entry name" value="CYTOSINE DEAMINASE"/>
    <property type="match status" value="1"/>
</dbReference>
<comment type="catalytic activity">
    <reaction evidence="11">
        <text>cytosine + H2O + H(+) = uracil + NH4(+)</text>
        <dbReference type="Rhea" id="RHEA:20605"/>
        <dbReference type="ChEBI" id="CHEBI:15377"/>
        <dbReference type="ChEBI" id="CHEBI:15378"/>
        <dbReference type="ChEBI" id="CHEBI:16040"/>
        <dbReference type="ChEBI" id="CHEBI:17568"/>
        <dbReference type="ChEBI" id="CHEBI:28938"/>
        <dbReference type="EC" id="3.5.4.1"/>
    </reaction>
</comment>
<evidence type="ECO:0000259" key="17">
    <source>
        <dbReference type="PROSITE" id="PS51747"/>
    </source>
</evidence>
<evidence type="ECO:0000256" key="15">
    <source>
        <dbReference type="ARBA" id="ARBA00074321"/>
    </source>
</evidence>
<evidence type="ECO:0000256" key="1">
    <source>
        <dbReference type="ARBA" id="ARBA00001947"/>
    </source>
</evidence>
<dbReference type="PROSITE" id="PS51747">
    <property type="entry name" value="CYT_DCMP_DEAMINASES_2"/>
    <property type="match status" value="1"/>
</dbReference>
<comment type="function">
    <text evidence="12">Catalyzes the hydrolytic deamination of cytosine to uracil or 5-methylcytosine to thymine. Is involved in the pyrimidine salvage pathway, which allows the cell to utilize cytosine for pyrimidine nucleotide synthesis.</text>
</comment>
<keyword evidence="19" id="KW-1185">Reference proteome</keyword>
<evidence type="ECO:0000256" key="12">
    <source>
        <dbReference type="ARBA" id="ARBA00056232"/>
    </source>
</evidence>
<accession>A0A9P8ID70</accession>
<evidence type="ECO:0000256" key="8">
    <source>
        <dbReference type="ARBA" id="ARBA00022801"/>
    </source>
</evidence>
<dbReference type="Proteomes" id="UP000698800">
    <property type="component" value="Unassembled WGS sequence"/>
</dbReference>
<evidence type="ECO:0000256" key="16">
    <source>
        <dbReference type="ARBA" id="ARBA00084039"/>
    </source>
</evidence>
<evidence type="ECO:0000256" key="2">
    <source>
        <dbReference type="ARBA" id="ARBA00004123"/>
    </source>
</evidence>
<reference evidence="18" key="1">
    <citation type="submission" date="2021-03" db="EMBL/GenBank/DDBJ databases">
        <title>Comparative genomics and phylogenomic investigation of the class Geoglossomycetes provide insights into ecological specialization and systematics.</title>
        <authorList>
            <person name="Melie T."/>
            <person name="Pirro S."/>
            <person name="Miller A.N."/>
            <person name="Quandt A."/>
        </authorList>
    </citation>
    <scope>NUCLEOTIDE SEQUENCE</scope>
    <source>
        <strain evidence="18">GBOQ0MN5Z8</strain>
    </source>
</reference>
<evidence type="ECO:0000256" key="6">
    <source>
        <dbReference type="ARBA" id="ARBA00022490"/>
    </source>
</evidence>
<dbReference type="GO" id="GO:0046087">
    <property type="term" value="P:cytidine metabolic process"/>
    <property type="evidence" value="ECO:0007669"/>
    <property type="project" value="TreeGrafter"/>
</dbReference>
<dbReference type="AlphaFoldDB" id="A0A9P8ID70"/>
<dbReference type="Gene3D" id="3.40.140.10">
    <property type="entry name" value="Cytidine Deaminase, domain 2"/>
    <property type="match status" value="1"/>
</dbReference>
<dbReference type="GO" id="GO:0005634">
    <property type="term" value="C:nucleus"/>
    <property type="evidence" value="ECO:0007669"/>
    <property type="project" value="UniProtKB-SubCell"/>
</dbReference>